<dbReference type="EMBL" id="JAGVSK010000002">
    <property type="protein sequence ID" value="MBS2993867.1"/>
    <property type="molecule type" value="Genomic_DNA"/>
</dbReference>
<evidence type="ECO:0000313" key="7">
    <source>
        <dbReference type="Proteomes" id="UP000678347"/>
    </source>
</evidence>
<keyword evidence="7" id="KW-1185">Reference proteome</keyword>
<evidence type="ECO:0000256" key="1">
    <source>
        <dbReference type="ARBA" id="ARBA00004141"/>
    </source>
</evidence>
<feature type="transmembrane region" description="Helical" evidence="5">
    <location>
        <begin position="245"/>
        <end position="267"/>
    </location>
</feature>
<evidence type="ECO:0000256" key="4">
    <source>
        <dbReference type="ARBA" id="ARBA00023136"/>
    </source>
</evidence>
<dbReference type="CDD" id="cd16914">
    <property type="entry name" value="EcfT"/>
    <property type="match status" value="1"/>
</dbReference>
<dbReference type="RefSeq" id="WP_212508961.1">
    <property type="nucleotide sequence ID" value="NZ_JAGVSK010000002.1"/>
</dbReference>
<feature type="transmembrane region" description="Helical" evidence="5">
    <location>
        <begin position="113"/>
        <end position="135"/>
    </location>
</feature>
<keyword evidence="2 5" id="KW-0812">Transmembrane</keyword>
<sequence>MSQNSMLEYFPGKNFIYKIQGATKLLFLILVSIACMMVYHVWFLLGLAFLSLFLLWCSQIKWQQVSFVVKGTLFFLFVNNIIIFFLFRDYGAQIYKSKTPIPLFYNFLTQEQLFYQFNVLLKYCCIIPLFLIFIVTTNPSQLAASLNKLGVSYKISYAFALTIRYIPEIQKDFKNISLTQQARGIKVVKKINFVARIIADIKRITLIISPLIFFNLDKIDVITNAMQLRRFGKHKTRTWYYEKPFIILDLFTFLLGLILLFLGVWLLCRYDRFYYPFVKNPFCT</sequence>
<keyword evidence="3 5" id="KW-1133">Transmembrane helix</keyword>
<name>A0ABS5LKF6_9MOLU</name>
<proteinExistence type="predicted"/>
<protein>
    <submittedName>
        <fullName evidence="6">Energy-coupling factor transporter transmembrane protein EcfT</fullName>
    </submittedName>
</protein>
<evidence type="ECO:0000256" key="3">
    <source>
        <dbReference type="ARBA" id="ARBA00022989"/>
    </source>
</evidence>
<comment type="caution">
    <text evidence="6">The sequence shown here is derived from an EMBL/GenBank/DDBJ whole genome shotgun (WGS) entry which is preliminary data.</text>
</comment>
<feature type="transmembrane region" description="Helical" evidence="5">
    <location>
        <begin position="67"/>
        <end position="87"/>
    </location>
</feature>
<dbReference type="Pfam" id="PF02361">
    <property type="entry name" value="CbiQ"/>
    <property type="match status" value="1"/>
</dbReference>
<feature type="transmembrane region" description="Helical" evidence="5">
    <location>
        <begin position="25"/>
        <end position="55"/>
    </location>
</feature>
<reference evidence="6" key="1">
    <citation type="submission" date="2021-04" db="EMBL/GenBank/DDBJ databases">
        <title>Sandalwood Spike Disease Phytoplasma.</title>
        <authorList>
            <person name="Tiwarekar B."/>
            <person name="Kirdat K."/>
            <person name="Sundarraj R."/>
            <person name="Yadav A."/>
        </authorList>
    </citation>
    <scope>NUCLEOTIDE SEQUENCE [LARGE SCALE GENOMIC DNA]</scope>
    <source>
        <strain evidence="6">SW86</strain>
    </source>
</reference>
<keyword evidence="4 5" id="KW-0472">Membrane</keyword>
<dbReference type="PANTHER" id="PTHR33514">
    <property type="entry name" value="PROTEIN ABCI12, CHLOROPLASTIC"/>
    <property type="match status" value="1"/>
</dbReference>
<dbReference type="InterPro" id="IPR003339">
    <property type="entry name" value="ABC/ECF_trnsptr_transmembrane"/>
</dbReference>
<evidence type="ECO:0000256" key="2">
    <source>
        <dbReference type="ARBA" id="ARBA00022692"/>
    </source>
</evidence>
<gene>
    <name evidence="6" type="ORF">KE631_00650</name>
</gene>
<dbReference type="PANTHER" id="PTHR33514:SF1">
    <property type="entry name" value="ABC TRANSPORTER PERMEASE"/>
    <property type="match status" value="1"/>
</dbReference>
<comment type="subcellular location">
    <subcellularLocation>
        <location evidence="1">Membrane</location>
        <topology evidence="1">Multi-pass membrane protein</topology>
    </subcellularLocation>
</comment>
<evidence type="ECO:0000256" key="5">
    <source>
        <dbReference type="SAM" id="Phobius"/>
    </source>
</evidence>
<dbReference type="Proteomes" id="UP000678347">
    <property type="component" value="Unassembled WGS sequence"/>
</dbReference>
<evidence type="ECO:0000313" key="6">
    <source>
        <dbReference type="EMBL" id="MBS2993867.1"/>
    </source>
</evidence>
<accession>A0ABS5LKF6</accession>
<organism evidence="6 7">
    <name type="scientific">'Santalum album' aster yellows phytoplasma</name>
    <dbReference type="NCBI Taxonomy" id="2831467"/>
    <lineage>
        <taxon>Bacteria</taxon>
        <taxon>Bacillati</taxon>
        <taxon>Mycoplasmatota</taxon>
        <taxon>Mollicutes</taxon>
        <taxon>Acholeplasmatales</taxon>
        <taxon>Acholeplasmataceae</taxon>
        <taxon>Candidatus Phytoplasma</taxon>
        <taxon>16SrI (Aster yellows group)</taxon>
    </lineage>
</organism>